<dbReference type="GO" id="GO:0004788">
    <property type="term" value="F:thiamine diphosphokinase activity"/>
    <property type="evidence" value="ECO:0007669"/>
    <property type="project" value="UniProtKB-UniRule"/>
</dbReference>
<dbReference type="Pfam" id="PF04263">
    <property type="entry name" value="TPK_catalytic"/>
    <property type="match status" value="1"/>
</dbReference>
<dbReference type="PANTHER" id="PTHR13622">
    <property type="entry name" value="THIAMIN PYROPHOSPHOKINASE"/>
    <property type="match status" value="1"/>
</dbReference>
<keyword evidence="4 7" id="KW-0547">Nucleotide-binding</keyword>
<dbReference type="Gene3D" id="3.40.50.10240">
    <property type="entry name" value="Thiamin pyrophosphokinase, catalytic domain"/>
    <property type="match status" value="1"/>
</dbReference>
<dbReference type="InterPro" id="IPR016966">
    <property type="entry name" value="Thiamin_pyrophosphokinase_euk"/>
</dbReference>
<comment type="pathway">
    <text evidence="1 7">Cofactor biosynthesis; thiamine diphosphate biosynthesis; thiamine diphosphate from thiamine: step 1/1.</text>
</comment>
<dbReference type="UniPathway" id="UPA00060">
    <property type="reaction ID" value="UER00597"/>
</dbReference>
<evidence type="ECO:0000256" key="5">
    <source>
        <dbReference type="ARBA" id="ARBA00022777"/>
    </source>
</evidence>
<dbReference type="InterPro" id="IPR006282">
    <property type="entry name" value="Thi_PPkinase"/>
</dbReference>
<dbReference type="GO" id="GO:0009229">
    <property type="term" value="P:thiamine diphosphate biosynthetic process"/>
    <property type="evidence" value="ECO:0007669"/>
    <property type="project" value="UniProtKB-UniRule"/>
</dbReference>
<dbReference type="GO" id="GO:0005524">
    <property type="term" value="F:ATP binding"/>
    <property type="evidence" value="ECO:0007669"/>
    <property type="project" value="UniProtKB-UniRule"/>
</dbReference>
<keyword evidence="10" id="KW-1185">Reference proteome</keyword>
<dbReference type="InterPro" id="IPR007371">
    <property type="entry name" value="TPK_catalytic"/>
</dbReference>
<evidence type="ECO:0000256" key="4">
    <source>
        <dbReference type="ARBA" id="ARBA00022741"/>
    </source>
</evidence>
<dbReference type="AlphaFoldDB" id="A0A8K0L071"/>
<keyword evidence="5 7" id="KW-0418">Kinase</keyword>
<sequence>MAEQSQGILRPLDFLRDVSTRSEGPTEKHSGLVVLNSPIPHADLVQQIWPNASYRKSLLETYLPTEIHGDLDSLRDDVRAYYEGHNVPVTEDGDQYHTDFEKSIGRIIASVPSLTDIIVLGSLSGRVDQGIGLLSELYRQQKQHPNITIWLFSESSISFILPKGKTTIAVPVSEGHITENAGILPVFGPATITIEGFEWDVTDWPTELGGQVSTSNHIKADEVSVQTDREVLFTIERSGAES</sequence>
<accession>A0A8K0L071</accession>
<comment type="caution">
    <text evidence="9">The sequence shown here is derived from an EMBL/GenBank/DDBJ whole genome shotgun (WGS) entry which is preliminary data.</text>
</comment>
<dbReference type="GO" id="GO:0016301">
    <property type="term" value="F:kinase activity"/>
    <property type="evidence" value="ECO:0007669"/>
    <property type="project" value="UniProtKB-UniRule"/>
</dbReference>
<dbReference type="Pfam" id="PF04265">
    <property type="entry name" value="TPK_B1_binding"/>
    <property type="match status" value="1"/>
</dbReference>
<evidence type="ECO:0000256" key="1">
    <source>
        <dbReference type="ARBA" id="ARBA00005078"/>
    </source>
</evidence>
<evidence type="ECO:0000256" key="7">
    <source>
        <dbReference type="PIRNR" id="PIRNR031057"/>
    </source>
</evidence>
<keyword evidence="6 7" id="KW-0067">ATP-binding</keyword>
<dbReference type="OrthoDB" id="25149at2759"/>
<protein>
    <recommendedName>
        <fullName evidence="7">Thiamine pyrophosphokinase</fullName>
        <ecNumber evidence="7">2.7.6.2</ecNumber>
    </recommendedName>
</protein>
<evidence type="ECO:0000259" key="8">
    <source>
        <dbReference type="SMART" id="SM00983"/>
    </source>
</evidence>
<dbReference type="EMBL" id="JAESVG020000006">
    <property type="protein sequence ID" value="KAG8626647.1"/>
    <property type="molecule type" value="Genomic_DNA"/>
</dbReference>
<dbReference type="InterPro" id="IPR007373">
    <property type="entry name" value="Thiamin_PyroPKinase_B1-bd"/>
</dbReference>
<evidence type="ECO:0000256" key="2">
    <source>
        <dbReference type="ARBA" id="ARBA00006785"/>
    </source>
</evidence>
<evidence type="ECO:0000313" key="9">
    <source>
        <dbReference type="EMBL" id="KAG8626647.1"/>
    </source>
</evidence>
<evidence type="ECO:0000256" key="6">
    <source>
        <dbReference type="ARBA" id="ARBA00022840"/>
    </source>
</evidence>
<comment type="similarity">
    <text evidence="2 7">Belongs to the thiamine pyrophosphokinase family.</text>
</comment>
<dbReference type="SUPFAM" id="SSF63862">
    <property type="entry name" value="Thiamin pyrophosphokinase, substrate-binding domain"/>
    <property type="match status" value="1"/>
</dbReference>
<name>A0A8K0L071_9PEZI</name>
<reference evidence="9" key="1">
    <citation type="submission" date="2021-07" db="EMBL/GenBank/DDBJ databases">
        <title>Elsinoe batatas strain:CRI-CJ2 Genome sequencing and assembly.</title>
        <authorList>
            <person name="Huang L."/>
        </authorList>
    </citation>
    <scope>NUCLEOTIDE SEQUENCE</scope>
    <source>
        <strain evidence="9">CRI-CJ2</strain>
    </source>
</reference>
<dbReference type="PIRSF" id="PIRSF031057">
    <property type="entry name" value="Thiamin_pyrophosphokinase"/>
    <property type="match status" value="1"/>
</dbReference>
<organism evidence="9 10">
    <name type="scientific">Elsinoe batatas</name>
    <dbReference type="NCBI Taxonomy" id="2601811"/>
    <lineage>
        <taxon>Eukaryota</taxon>
        <taxon>Fungi</taxon>
        <taxon>Dikarya</taxon>
        <taxon>Ascomycota</taxon>
        <taxon>Pezizomycotina</taxon>
        <taxon>Dothideomycetes</taxon>
        <taxon>Dothideomycetidae</taxon>
        <taxon>Myriangiales</taxon>
        <taxon>Elsinoaceae</taxon>
        <taxon>Elsinoe</taxon>
    </lineage>
</organism>
<dbReference type="NCBIfam" id="TIGR01378">
    <property type="entry name" value="thi_PPkinase"/>
    <property type="match status" value="1"/>
</dbReference>
<dbReference type="CDD" id="cd07995">
    <property type="entry name" value="TPK"/>
    <property type="match status" value="1"/>
</dbReference>
<dbReference type="SUPFAM" id="SSF63999">
    <property type="entry name" value="Thiamin pyrophosphokinase, catalytic domain"/>
    <property type="match status" value="1"/>
</dbReference>
<comment type="catalytic activity">
    <reaction evidence="7">
        <text>thiamine + ATP = thiamine diphosphate + AMP + H(+)</text>
        <dbReference type="Rhea" id="RHEA:11576"/>
        <dbReference type="ChEBI" id="CHEBI:15378"/>
        <dbReference type="ChEBI" id="CHEBI:18385"/>
        <dbReference type="ChEBI" id="CHEBI:30616"/>
        <dbReference type="ChEBI" id="CHEBI:58937"/>
        <dbReference type="ChEBI" id="CHEBI:456215"/>
    </reaction>
</comment>
<dbReference type="Proteomes" id="UP000809789">
    <property type="component" value="Unassembled WGS sequence"/>
</dbReference>
<evidence type="ECO:0000313" key="10">
    <source>
        <dbReference type="Proteomes" id="UP000809789"/>
    </source>
</evidence>
<dbReference type="InterPro" id="IPR036759">
    <property type="entry name" value="TPK_catalytic_sf"/>
</dbReference>
<dbReference type="SMART" id="SM00983">
    <property type="entry name" value="TPK_B1_binding"/>
    <property type="match status" value="1"/>
</dbReference>
<dbReference type="PANTHER" id="PTHR13622:SF8">
    <property type="entry name" value="THIAMIN PYROPHOSPHOKINASE 1"/>
    <property type="match status" value="1"/>
</dbReference>
<proteinExistence type="inferred from homology"/>
<gene>
    <name evidence="9" type="ORF">KVT40_005592</name>
</gene>
<dbReference type="GO" id="GO:0030975">
    <property type="term" value="F:thiamine binding"/>
    <property type="evidence" value="ECO:0007669"/>
    <property type="project" value="UniProtKB-UniRule"/>
</dbReference>
<evidence type="ECO:0000256" key="3">
    <source>
        <dbReference type="ARBA" id="ARBA00022679"/>
    </source>
</evidence>
<dbReference type="GO" id="GO:0006772">
    <property type="term" value="P:thiamine metabolic process"/>
    <property type="evidence" value="ECO:0007669"/>
    <property type="project" value="InterPro"/>
</dbReference>
<keyword evidence="3 7" id="KW-0808">Transferase</keyword>
<dbReference type="InterPro" id="IPR036371">
    <property type="entry name" value="TPK_B1-bd_sf"/>
</dbReference>
<dbReference type="EC" id="2.7.6.2" evidence="7"/>
<feature type="domain" description="Thiamin pyrophosphokinase thiamin-binding" evidence="8">
    <location>
        <begin position="164"/>
        <end position="231"/>
    </location>
</feature>